<evidence type="ECO:0008006" key="4">
    <source>
        <dbReference type="Google" id="ProtNLM"/>
    </source>
</evidence>
<feature type="signal peptide" evidence="1">
    <location>
        <begin position="1"/>
        <end position="28"/>
    </location>
</feature>
<proteinExistence type="predicted"/>
<evidence type="ECO:0000313" key="3">
    <source>
        <dbReference type="Proteomes" id="UP000280434"/>
    </source>
</evidence>
<reference evidence="2 3" key="1">
    <citation type="submission" date="2018-10" db="EMBL/GenBank/DDBJ databases">
        <title>Paraburkholderia sp. 7MK8-2, isolated from soil.</title>
        <authorList>
            <person name="Gao Z.-H."/>
            <person name="Qiu L.-H."/>
        </authorList>
    </citation>
    <scope>NUCLEOTIDE SEQUENCE [LARGE SCALE GENOMIC DNA]</scope>
    <source>
        <strain evidence="2 3">7MK8-2</strain>
    </source>
</reference>
<keyword evidence="3" id="KW-1185">Reference proteome</keyword>
<sequence>MNARFTCSPMLAALVCALASSLSGCMSMHPPLGMPDDSVIGFDAPSARAVPPECAALNQPSHMIDAGAGRPGVAFGCATYTNLAAMLARPADLVAPLPYAGADAALAASAVRRYDEGHVTPLNPTSTTAPASH</sequence>
<dbReference type="PROSITE" id="PS51257">
    <property type="entry name" value="PROKAR_LIPOPROTEIN"/>
    <property type="match status" value="1"/>
</dbReference>
<dbReference type="AlphaFoldDB" id="A0A494XLQ8"/>
<dbReference type="OrthoDB" id="8596237at2"/>
<gene>
    <name evidence="2" type="ORF">D7S89_09545</name>
</gene>
<evidence type="ECO:0000256" key="1">
    <source>
        <dbReference type="SAM" id="SignalP"/>
    </source>
</evidence>
<accession>A0A494XLQ8</accession>
<dbReference type="InterPro" id="IPR019027">
    <property type="entry name" value="Pilus_biogenesis_CpaD-related"/>
</dbReference>
<comment type="caution">
    <text evidence="2">The sequence shown here is derived from an EMBL/GenBank/DDBJ whole genome shotgun (WGS) entry which is preliminary data.</text>
</comment>
<dbReference type="Pfam" id="PF09476">
    <property type="entry name" value="Pilus_CpaD"/>
    <property type="match status" value="1"/>
</dbReference>
<dbReference type="EMBL" id="RBZV01000003">
    <property type="protein sequence ID" value="RKP49049.1"/>
    <property type="molecule type" value="Genomic_DNA"/>
</dbReference>
<evidence type="ECO:0000313" key="2">
    <source>
        <dbReference type="EMBL" id="RKP49049.1"/>
    </source>
</evidence>
<name>A0A494XLQ8_9BURK</name>
<organism evidence="2 3">
    <name type="scientific">Trinickia fusca</name>
    <dbReference type="NCBI Taxonomy" id="2419777"/>
    <lineage>
        <taxon>Bacteria</taxon>
        <taxon>Pseudomonadati</taxon>
        <taxon>Pseudomonadota</taxon>
        <taxon>Betaproteobacteria</taxon>
        <taxon>Burkholderiales</taxon>
        <taxon>Burkholderiaceae</taxon>
        <taxon>Trinickia</taxon>
    </lineage>
</organism>
<keyword evidence="1" id="KW-0732">Signal</keyword>
<dbReference type="Proteomes" id="UP000280434">
    <property type="component" value="Unassembled WGS sequence"/>
</dbReference>
<protein>
    <recommendedName>
        <fullName evidence="4">Pilus assembly protein</fullName>
    </recommendedName>
</protein>
<feature type="chain" id="PRO_5019820587" description="Pilus assembly protein" evidence="1">
    <location>
        <begin position="29"/>
        <end position="133"/>
    </location>
</feature>